<keyword evidence="2" id="KW-0472">Membrane</keyword>
<feature type="transmembrane region" description="Helical" evidence="2">
    <location>
        <begin position="166"/>
        <end position="190"/>
    </location>
</feature>
<dbReference type="InterPro" id="IPR036938">
    <property type="entry name" value="PAP2/HPO_sf"/>
</dbReference>
<keyword evidence="2" id="KW-0812">Transmembrane</keyword>
<evidence type="ECO:0000256" key="2">
    <source>
        <dbReference type="SAM" id="Phobius"/>
    </source>
</evidence>
<feature type="transmembrane region" description="Helical" evidence="2">
    <location>
        <begin position="97"/>
        <end position="121"/>
    </location>
</feature>
<dbReference type="AlphaFoldDB" id="A0A7S4VYM5"/>
<gene>
    <name evidence="4" type="ORF">AMON00008_LOCUS58707</name>
</gene>
<evidence type="ECO:0000259" key="3">
    <source>
        <dbReference type="SMART" id="SM00014"/>
    </source>
</evidence>
<feature type="transmembrane region" description="Helical" evidence="2">
    <location>
        <begin position="230"/>
        <end position="249"/>
    </location>
</feature>
<dbReference type="EMBL" id="HBNR01082076">
    <property type="protein sequence ID" value="CAE4659299.1"/>
    <property type="molecule type" value="Transcribed_RNA"/>
</dbReference>
<evidence type="ECO:0000313" key="4">
    <source>
        <dbReference type="EMBL" id="CAE4659299.1"/>
    </source>
</evidence>
<dbReference type="PANTHER" id="PTHR14969">
    <property type="entry name" value="SPHINGOSINE-1-PHOSPHATE PHOSPHOHYDROLASE"/>
    <property type="match status" value="1"/>
</dbReference>
<feature type="transmembrane region" description="Helical" evidence="2">
    <location>
        <begin position="68"/>
        <end position="90"/>
    </location>
</feature>
<feature type="region of interest" description="Disordered" evidence="1">
    <location>
        <begin position="133"/>
        <end position="163"/>
    </location>
</feature>
<reference evidence="4" key="1">
    <citation type="submission" date="2021-01" db="EMBL/GenBank/DDBJ databases">
        <authorList>
            <person name="Corre E."/>
            <person name="Pelletier E."/>
            <person name="Niang G."/>
            <person name="Scheremetjew M."/>
            <person name="Finn R."/>
            <person name="Kale V."/>
            <person name="Holt S."/>
            <person name="Cochrane G."/>
            <person name="Meng A."/>
            <person name="Brown T."/>
            <person name="Cohen L."/>
        </authorList>
    </citation>
    <scope>NUCLEOTIDE SEQUENCE</scope>
    <source>
        <strain evidence="4">CCMP3105</strain>
    </source>
</reference>
<dbReference type="CDD" id="cd01610">
    <property type="entry name" value="PAP2_like"/>
    <property type="match status" value="1"/>
</dbReference>
<dbReference type="SMART" id="SM00014">
    <property type="entry name" value="acidPPc"/>
    <property type="match status" value="1"/>
</dbReference>
<proteinExistence type="predicted"/>
<dbReference type="InterPro" id="IPR000326">
    <property type="entry name" value="PAP2/HPO"/>
</dbReference>
<dbReference type="Gene3D" id="1.20.144.10">
    <property type="entry name" value="Phosphatidic acid phosphatase type 2/haloperoxidase"/>
    <property type="match status" value="1"/>
</dbReference>
<organism evidence="4">
    <name type="scientific">Alexandrium monilatum</name>
    <dbReference type="NCBI Taxonomy" id="311494"/>
    <lineage>
        <taxon>Eukaryota</taxon>
        <taxon>Sar</taxon>
        <taxon>Alveolata</taxon>
        <taxon>Dinophyceae</taxon>
        <taxon>Gonyaulacales</taxon>
        <taxon>Pyrocystaceae</taxon>
        <taxon>Alexandrium</taxon>
    </lineage>
</organism>
<feature type="transmembrane region" description="Helical" evidence="2">
    <location>
        <begin position="202"/>
        <end position="224"/>
    </location>
</feature>
<dbReference type="Pfam" id="PF01569">
    <property type="entry name" value="PAP2"/>
    <property type="match status" value="1"/>
</dbReference>
<protein>
    <recommendedName>
        <fullName evidence="3">Phosphatidic acid phosphatase type 2/haloperoxidase domain-containing protein</fullName>
    </recommendedName>
</protein>
<name>A0A7S4VYM5_9DINO</name>
<dbReference type="SUPFAM" id="SSF48317">
    <property type="entry name" value="Acid phosphatase/Vanadium-dependent haloperoxidase"/>
    <property type="match status" value="1"/>
</dbReference>
<sequence length="263" mass="28086">MRPALAPPCTRGTLSWAGSGCHQSKLPFPLQAPCRGPLWPHLRRRAFGELGLRRMESVFRLDERLTDVLQRLAFGPLDFLVLPGAVLFGWEGIGPVLISVFLLGGQGALYLALLALAAGQITNRGLKVLLQRQRPTPPPSVTRRARVRIPGPDDPDGPSFPSGDTMAGSAVGGALALAGAGSAWWLLGLYAGFARVYFWCHFVLDVLCGYLVGSSAALLVALLSGGGAGLRWWHILLAVPPFAVLMKTLKRLQAAKHAEGSRG</sequence>
<feature type="domain" description="Phosphatidic acid phosphatase type 2/haloperoxidase" evidence="3">
    <location>
        <begin position="109"/>
        <end position="221"/>
    </location>
</feature>
<dbReference type="PANTHER" id="PTHR14969:SF13">
    <property type="entry name" value="AT30094P"/>
    <property type="match status" value="1"/>
</dbReference>
<evidence type="ECO:0000256" key="1">
    <source>
        <dbReference type="SAM" id="MobiDB-lite"/>
    </source>
</evidence>
<keyword evidence="2" id="KW-1133">Transmembrane helix</keyword>
<accession>A0A7S4VYM5</accession>